<keyword evidence="4" id="KW-1185">Reference proteome</keyword>
<evidence type="ECO:0000313" key="4">
    <source>
        <dbReference type="Proteomes" id="UP000606720"/>
    </source>
</evidence>
<comment type="caution">
    <text evidence="3">The sequence shown here is derived from an EMBL/GenBank/DDBJ whole genome shotgun (WGS) entry which is preliminary data.</text>
</comment>
<sequence length="333" mass="39219">MNVQDKLERILREMHIMVSRGPTLENDSDFVLIHKKDMQRLLGGISQAVSEMMEQYEITEQSRNRAELEAEKHRMEIIRNANRQAEDIYAASVMYTDDALGRIQDIIDESEKSAKEILHTLNRSMEEEKRLIRTNQLELKTQLEDMKDTAKYIKLIEERNREIAKAKNKKTNDEKERRYHRTEDKDEDFVPITPEIKINEEYFEKAGLTPEGLPKDMEKETGAEGTAYEKPVIKINEEYFEKAGIPYEKEEEKDTEDKPEDKEDSSKEETVDETPPKENDAENAEGPLEELTPEMEEKLKEELDMEYFEWRKGDKPEEKKEKRKGLFSFGRKS</sequence>
<evidence type="ECO:0000313" key="3">
    <source>
        <dbReference type="EMBL" id="MBC5714340.1"/>
    </source>
</evidence>
<feature type="coiled-coil region" evidence="1">
    <location>
        <begin position="49"/>
        <end position="88"/>
    </location>
</feature>
<proteinExistence type="predicted"/>
<reference evidence="3" key="1">
    <citation type="submission" date="2020-08" db="EMBL/GenBank/DDBJ databases">
        <title>Genome public.</title>
        <authorList>
            <person name="Liu C."/>
            <person name="Sun Q."/>
        </authorList>
    </citation>
    <scope>NUCLEOTIDE SEQUENCE</scope>
    <source>
        <strain evidence="3">BX1005</strain>
    </source>
</reference>
<evidence type="ECO:0000256" key="2">
    <source>
        <dbReference type="SAM" id="MobiDB-lite"/>
    </source>
</evidence>
<accession>A0A923RTY5</accession>
<feature type="compositionally biased region" description="Basic and acidic residues" evidence="2">
    <location>
        <begin position="240"/>
        <end position="280"/>
    </location>
</feature>
<feature type="compositionally biased region" description="Basic and acidic residues" evidence="2">
    <location>
        <begin position="295"/>
        <end position="320"/>
    </location>
</feature>
<dbReference type="AlphaFoldDB" id="A0A923RTY5"/>
<dbReference type="EMBL" id="JACOPH010000006">
    <property type="protein sequence ID" value="MBC5714340.1"/>
    <property type="molecule type" value="Genomic_DNA"/>
</dbReference>
<organism evidence="3 4">
    <name type="scientific">Roseburia zhanii</name>
    <dbReference type="NCBI Taxonomy" id="2763064"/>
    <lineage>
        <taxon>Bacteria</taxon>
        <taxon>Bacillati</taxon>
        <taxon>Bacillota</taxon>
        <taxon>Clostridia</taxon>
        <taxon>Lachnospirales</taxon>
        <taxon>Lachnospiraceae</taxon>
        <taxon>Roseburia</taxon>
    </lineage>
</organism>
<evidence type="ECO:0000256" key="1">
    <source>
        <dbReference type="SAM" id="Coils"/>
    </source>
</evidence>
<dbReference type="RefSeq" id="WP_186867055.1">
    <property type="nucleotide sequence ID" value="NZ_JACOPH010000006.1"/>
</dbReference>
<protein>
    <submittedName>
        <fullName evidence="3">Uncharacterized protein</fullName>
    </submittedName>
</protein>
<feature type="region of interest" description="Disordered" evidence="2">
    <location>
        <begin position="240"/>
        <end position="333"/>
    </location>
</feature>
<feature type="compositionally biased region" description="Acidic residues" evidence="2">
    <location>
        <begin position="281"/>
        <end position="294"/>
    </location>
</feature>
<name>A0A923RTY5_9FIRM</name>
<keyword evidence="1" id="KW-0175">Coiled coil</keyword>
<dbReference type="Proteomes" id="UP000606720">
    <property type="component" value="Unassembled WGS sequence"/>
</dbReference>
<gene>
    <name evidence="3" type="ORF">H8S17_08965</name>
</gene>
<feature type="compositionally biased region" description="Basic residues" evidence="2">
    <location>
        <begin position="321"/>
        <end position="333"/>
    </location>
</feature>